<evidence type="ECO:0000256" key="11">
    <source>
        <dbReference type="ARBA" id="ARBA00022975"/>
    </source>
</evidence>
<evidence type="ECO:0000313" key="17">
    <source>
        <dbReference type="EMBL" id="JAP05201.1"/>
    </source>
</evidence>
<dbReference type="SMART" id="SM00934">
    <property type="entry name" value="OMPdecase"/>
    <property type="match status" value="1"/>
</dbReference>
<dbReference type="InterPro" id="IPR001754">
    <property type="entry name" value="OMPdeCOase_dom"/>
</dbReference>
<dbReference type="UniPathway" id="UPA00070">
    <property type="reaction ID" value="UER00119"/>
</dbReference>
<dbReference type="EMBL" id="GECL01000923">
    <property type="protein sequence ID" value="JAP05201.1"/>
    <property type="molecule type" value="Transcribed_RNA"/>
</dbReference>
<reference evidence="17" key="1">
    <citation type="journal article" date="2018" name="J. Proteomics">
        <title>Exploring the molecular complexity of Triatoma dimidiata sialome.</title>
        <authorList>
            <person name="Santiago P.B."/>
            <person name="de Araujo C.N."/>
            <person name="Charneau S."/>
            <person name="Bastos I.M.D."/>
            <person name="Assumpcao T.C.F."/>
            <person name="Queiroz R.M.L."/>
            <person name="Praca Y.R."/>
            <person name="Cordeiro T.M."/>
            <person name="Garcia C.H.S."/>
            <person name="da Silva I.G."/>
            <person name="Raiol T."/>
            <person name="Motta F.N."/>
            <person name="de Araujo Oliveira J.V."/>
            <person name="de Sousa M.V."/>
            <person name="Ribeiro J.M.C."/>
            <person name="de Santana J.M."/>
        </authorList>
    </citation>
    <scope>NUCLEOTIDE SEQUENCE</scope>
    <source>
        <strain evidence="17">Santander</strain>
        <tissue evidence="17">Salivary glands</tissue>
    </source>
</reference>
<dbReference type="InterPro" id="IPR029057">
    <property type="entry name" value="PRTase-like"/>
</dbReference>
<dbReference type="FunFam" id="3.40.50.2020:FF:000025">
    <property type="entry name" value="Uridine monophosphate synthetase"/>
    <property type="match status" value="1"/>
</dbReference>
<dbReference type="FunFam" id="3.20.20.70:FF:000114">
    <property type="entry name" value="Decarboxylase,orotidine phosphate"/>
    <property type="match status" value="1"/>
</dbReference>
<evidence type="ECO:0000256" key="9">
    <source>
        <dbReference type="ARBA" id="ARBA00022679"/>
    </source>
</evidence>
<organism evidence="17">
    <name type="scientific">Triatoma dimidiata</name>
    <name type="common">Kissing bug</name>
    <name type="synonym">Meccus dimidiatus</name>
    <dbReference type="NCBI Taxonomy" id="72491"/>
    <lineage>
        <taxon>Eukaryota</taxon>
        <taxon>Metazoa</taxon>
        <taxon>Ecdysozoa</taxon>
        <taxon>Arthropoda</taxon>
        <taxon>Hexapoda</taxon>
        <taxon>Insecta</taxon>
        <taxon>Pterygota</taxon>
        <taxon>Neoptera</taxon>
        <taxon>Paraneoptera</taxon>
        <taxon>Hemiptera</taxon>
        <taxon>Heteroptera</taxon>
        <taxon>Panheteroptera</taxon>
        <taxon>Cimicomorpha</taxon>
        <taxon>Reduviidae</taxon>
        <taxon>Triatominae</taxon>
        <taxon>Triatoma</taxon>
    </lineage>
</organism>
<name>A0A0V0GAW1_TRIDM</name>
<dbReference type="InterPro" id="IPR004467">
    <property type="entry name" value="Or_phspho_trans_dom"/>
</dbReference>
<keyword evidence="13" id="KW-0511">Multifunctional enzyme</keyword>
<dbReference type="NCBIfam" id="TIGR01740">
    <property type="entry name" value="pyrF"/>
    <property type="match status" value="1"/>
</dbReference>
<dbReference type="NCBIfam" id="TIGR00336">
    <property type="entry name" value="pyrE"/>
    <property type="match status" value="1"/>
</dbReference>
<evidence type="ECO:0000256" key="3">
    <source>
        <dbReference type="ARBA" id="ARBA00006221"/>
    </source>
</evidence>
<dbReference type="SUPFAM" id="SSF53271">
    <property type="entry name" value="PRTase-like"/>
    <property type="match status" value="1"/>
</dbReference>
<dbReference type="InterPro" id="IPR018089">
    <property type="entry name" value="OMPdecase_AS"/>
</dbReference>
<feature type="active site" description="For OMPdecase activity" evidence="14">
    <location>
        <position position="303"/>
    </location>
</feature>
<keyword evidence="8" id="KW-0328">Glycosyltransferase</keyword>
<dbReference type="InterPro" id="IPR023031">
    <property type="entry name" value="OPRT"/>
</dbReference>
<evidence type="ECO:0000256" key="10">
    <source>
        <dbReference type="ARBA" id="ARBA00022793"/>
    </source>
</evidence>
<evidence type="ECO:0000256" key="14">
    <source>
        <dbReference type="PIRSR" id="PIRSR614732-1"/>
    </source>
</evidence>
<evidence type="ECO:0000256" key="1">
    <source>
        <dbReference type="ARBA" id="ARBA00004861"/>
    </source>
</evidence>
<comment type="similarity">
    <text evidence="3">In the N-terminal section; belongs to the purine/pyrimidine phosphoribosyltransferase family.</text>
</comment>
<dbReference type="InterPro" id="IPR011060">
    <property type="entry name" value="RibuloseP-bd_barrel"/>
</dbReference>
<evidence type="ECO:0000256" key="13">
    <source>
        <dbReference type="ARBA" id="ARBA00023268"/>
    </source>
</evidence>
<feature type="binding site" evidence="15">
    <location>
        <position position="361"/>
    </location>
    <ligand>
        <name>substrate</name>
    </ligand>
</feature>
<evidence type="ECO:0000256" key="2">
    <source>
        <dbReference type="ARBA" id="ARBA00004889"/>
    </source>
</evidence>
<dbReference type="EC" id="4.1.1.23" evidence="6"/>
<feature type="binding site" evidence="15">
    <location>
        <position position="420"/>
    </location>
    <ligand>
        <name>substrate</name>
    </ligand>
</feature>
<dbReference type="PROSITE" id="PS00156">
    <property type="entry name" value="OMPDECASE"/>
    <property type="match status" value="1"/>
</dbReference>
<evidence type="ECO:0000256" key="4">
    <source>
        <dbReference type="ARBA" id="ARBA00009769"/>
    </source>
</evidence>
<dbReference type="AlphaFoldDB" id="A0A0V0GAW1"/>
<dbReference type="GO" id="GO:0004588">
    <property type="term" value="F:orotate phosphoribosyltransferase activity"/>
    <property type="evidence" value="ECO:0007669"/>
    <property type="project" value="UniProtKB-EC"/>
</dbReference>
<feature type="binding site" evidence="15">
    <location>
        <position position="250"/>
    </location>
    <ligand>
        <name>substrate</name>
    </ligand>
</feature>
<feature type="binding site" evidence="15">
    <location>
        <position position="440"/>
    </location>
    <ligand>
        <name>substrate</name>
    </ligand>
</feature>
<dbReference type="Gene3D" id="3.20.20.70">
    <property type="entry name" value="Aldolase class I"/>
    <property type="match status" value="1"/>
</dbReference>
<keyword evidence="9" id="KW-0808">Transferase</keyword>
<dbReference type="InterPro" id="IPR013785">
    <property type="entry name" value="Aldolase_TIM"/>
</dbReference>
<dbReference type="GO" id="GO:0044205">
    <property type="term" value="P:'de novo' UMP biosynthetic process"/>
    <property type="evidence" value="ECO:0007669"/>
    <property type="project" value="UniProtKB-UniPathway"/>
</dbReference>
<dbReference type="CDD" id="cd06223">
    <property type="entry name" value="PRTases_typeI"/>
    <property type="match status" value="1"/>
</dbReference>
<feature type="active site" description="For OMPdecase activity" evidence="14">
    <location>
        <position position="305"/>
    </location>
</feature>
<dbReference type="PANTHER" id="PTHR19278:SF9">
    <property type="entry name" value="URIDINE 5'-MONOPHOSPHATE SYNTHASE"/>
    <property type="match status" value="1"/>
</dbReference>
<comment type="similarity">
    <text evidence="4">In the C-terminal section; belongs to the OMP decarboxylase family.</text>
</comment>
<feature type="active site" description="For OMPdecase activity" evidence="14">
    <location>
        <position position="308"/>
    </location>
</feature>
<dbReference type="CDD" id="cd04725">
    <property type="entry name" value="OMP_decarboxylase_like"/>
    <property type="match status" value="1"/>
</dbReference>
<feature type="binding site" evidence="15">
    <location>
        <position position="272"/>
    </location>
    <ligand>
        <name>substrate</name>
    </ligand>
</feature>
<protein>
    <recommendedName>
        <fullName evidence="7">Uridine 5'-monophosphate synthase</fullName>
        <ecNumber evidence="5">2.4.2.10</ecNumber>
        <ecNumber evidence="6">4.1.1.23</ecNumber>
    </recommendedName>
</protein>
<dbReference type="InterPro" id="IPR000836">
    <property type="entry name" value="PRTase_dom"/>
</dbReference>
<dbReference type="Pfam" id="PF00215">
    <property type="entry name" value="OMPdecase"/>
    <property type="match status" value="1"/>
</dbReference>
<evidence type="ECO:0000256" key="12">
    <source>
        <dbReference type="ARBA" id="ARBA00023239"/>
    </source>
</evidence>
<feature type="binding site" evidence="15">
    <location>
        <position position="441"/>
    </location>
    <ligand>
        <name>substrate</name>
    </ligand>
</feature>
<sequence length="470" mass="51823">MEELCVKLCEVGALKFGNFKMKVGINSPVYFDLRIITSYPKLMEELSEIVRKHTQKLGIDCNVICGVPYTALPIATLVSVKSNIPMLVRRKEPKKYGTMKIIEGIYSEGDTCLIVEDVVTSGGSILETAADLRKDGLIVSDVVVIIDREQGGEHNLNKNGIKIHSIFTLSKILEVLLRKGILDYATVENIKKYIEENKIFPDGKHMPKVPIFNRLTMKYQDRICLASCGASRKLLALMDKKMTNLCVAVDVTLSSELLKIVDLVGPFVCLIKTHYDAVTDWCENVESSIKEAAIKHNFLIMEDRKFGDIGNTVKLQSKKVFSWASLVTMHSVAGSSALQGAQEALQSVPNGGGIVLVSQLSSKDNLITNHYTQATTDLGTDYKQIVAGFVCQDHSTFSNPGFLQFTPGVASKSGGDSLGQQYCTPEEAVLNKGADIVIVGRAICQSPDPSRTAEEFKEKLWNAYKKRVMQ</sequence>
<evidence type="ECO:0000256" key="7">
    <source>
        <dbReference type="ARBA" id="ARBA00015047"/>
    </source>
</evidence>
<dbReference type="EC" id="2.4.2.10" evidence="5"/>
<evidence type="ECO:0000256" key="6">
    <source>
        <dbReference type="ARBA" id="ARBA00012321"/>
    </source>
</evidence>
<evidence type="ECO:0000256" key="8">
    <source>
        <dbReference type="ARBA" id="ARBA00022676"/>
    </source>
</evidence>
<dbReference type="PANTHER" id="PTHR19278">
    <property type="entry name" value="OROTATE PHOSPHORIBOSYLTRANSFERASE"/>
    <property type="match status" value="1"/>
</dbReference>
<dbReference type="HAMAP" id="MF_01208">
    <property type="entry name" value="PyrE"/>
    <property type="match status" value="1"/>
</dbReference>
<keyword evidence="11" id="KW-0665">Pyrimidine biosynthesis</keyword>
<dbReference type="Gene3D" id="3.40.50.2020">
    <property type="match status" value="1"/>
</dbReference>
<proteinExistence type="inferred from homology"/>
<dbReference type="Pfam" id="PF00156">
    <property type="entry name" value="Pribosyltran"/>
    <property type="match status" value="1"/>
</dbReference>
<evidence type="ECO:0000259" key="16">
    <source>
        <dbReference type="SMART" id="SM00934"/>
    </source>
</evidence>
<dbReference type="GO" id="GO:0006207">
    <property type="term" value="P:'de novo' pyrimidine nucleobase biosynthetic process"/>
    <property type="evidence" value="ECO:0007669"/>
    <property type="project" value="InterPro"/>
</dbReference>
<dbReference type="GO" id="GO:0004590">
    <property type="term" value="F:orotidine-5'-phosphate decarboxylase activity"/>
    <property type="evidence" value="ECO:0007669"/>
    <property type="project" value="UniProtKB-EC"/>
</dbReference>
<keyword evidence="10" id="KW-0210">Decarboxylase</keyword>
<dbReference type="InterPro" id="IPR014732">
    <property type="entry name" value="OMPdecase"/>
</dbReference>
<evidence type="ECO:0000256" key="5">
    <source>
        <dbReference type="ARBA" id="ARBA00011971"/>
    </source>
</evidence>
<dbReference type="SUPFAM" id="SSF51366">
    <property type="entry name" value="Ribulose-phoshate binding barrel"/>
    <property type="match status" value="1"/>
</dbReference>
<accession>A0A0V0GAW1</accession>
<comment type="pathway">
    <text evidence="2">Pyrimidine metabolism; UMP biosynthesis via de novo pathway; UMP from orotate: step 1/2.</text>
</comment>
<feature type="domain" description="Orotidine 5'-phosphate decarboxylase" evidence="16">
    <location>
        <begin position="244"/>
        <end position="456"/>
    </location>
</feature>
<evidence type="ECO:0000256" key="15">
    <source>
        <dbReference type="PIRSR" id="PIRSR614732-2"/>
    </source>
</evidence>
<keyword evidence="12" id="KW-0456">Lyase</keyword>
<comment type="pathway">
    <text evidence="1">Pyrimidine metabolism; UMP biosynthesis via de novo pathway; UMP from orotate: step 2/2.</text>
</comment>